<evidence type="ECO:0000313" key="7">
    <source>
        <dbReference type="EMBL" id="CAE8599160.1"/>
    </source>
</evidence>
<dbReference type="EMBL" id="CAJNNW010014506">
    <property type="protein sequence ID" value="CAE8656690.1"/>
    <property type="molecule type" value="Genomic_DNA"/>
</dbReference>
<dbReference type="FunFam" id="3.10.50.40:FF:000025">
    <property type="entry name" value="Peptidylprolyl isomerase"/>
    <property type="match status" value="1"/>
</dbReference>
<dbReference type="PANTHER" id="PTHR10516">
    <property type="entry name" value="PEPTIDYL-PROLYL CIS-TRANS ISOMERASE"/>
    <property type="match status" value="1"/>
</dbReference>
<evidence type="ECO:0000259" key="6">
    <source>
        <dbReference type="PROSITE" id="PS50059"/>
    </source>
</evidence>
<dbReference type="OMA" id="DEGVMRM"/>
<keyword evidence="4 5" id="KW-0413">Isomerase</keyword>
<dbReference type="PROSITE" id="PS50059">
    <property type="entry name" value="FKBP_PPIASE"/>
    <property type="match status" value="2"/>
</dbReference>
<evidence type="ECO:0000256" key="3">
    <source>
        <dbReference type="ARBA" id="ARBA00023110"/>
    </source>
</evidence>
<dbReference type="GO" id="GO:0003755">
    <property type="term" value="F:peptidyl-prolyl cis-trans isomerase activity"/>
    <property type="evidence" value="ECO:0007669"/>
    <property type="project" value="UniProtKB-KW"/>
</dbReference>
<dbReference type="Proteomes" id="UP000654075">
    <property type="component" value="Unassembled WGS sequence"/>
</dbReference>
<feature type="domain" description="PPIase FKBP-type" evidence="6">
    <location>
        <begin position="236"/>
        <end position="326"/>
    </location>
</feature>
<evidence type="ECO:0000313" key="8">
    <source>
        <dbReference type="EMBL" id="CAE8656690.1"/>
    </source>
</evidence>
<dbReference type="PANTHER" id="PTHR10516:SF443">
    <property type="entry name" value="FK506-BINDING PROTEIN 59-RELATED"/>
    <property type="match status" value="1"/>
</dbReference>
<dbReference type="AlphaFoldDB" id="A0A813EIG4"/>
<accession>A0A813EIG4</accession>
<reference evidence="7" key="1">
    <citation type="submission" date="2021-02" db="EMBL/GenBank/DDBJ databases">
        <authorList>
            <person name="Dougan E. K."/>
            <person name="Rhodes N."/>
            <person name="Thang M."/>
            <person name="Chan C."/>
        </authorList>
    </citation>
    <scope>NUCLEOTIDE SEQUENCE</scope>
</reference>
<keyword evidence="3 5" id="KW-0697">Rotamase</keyword>
<protein>
    <recommendedName>
        <fullName evidence="2 5">peptidylprolyl isomerase</fullName>
        <ecNumber evidence="2 5">5.2.1.8</ecNumber>
    </recommendedName>
</protein>
<dbReference type="SUPFAM" id="SSF54534">
    <property type="entry name" value="FKBP-like"/>
    <property type="match status" value="2"/>
</dbReference>
<feature type="domain" description="PPIase FKBP-type" evidence="6">
    <location>
        <begin position="78"/>
        <end position="173"/>
    </location>
</feature>
<evidence type="ECO:0000313" key="9">
    <source>
        <dbReference type="Proteomes" id="UP000654075"/>
    </source>
</evidence>
<dbReference type="InterPro" id="IPR050689">
    <property type="entry name" value="FKBP-type_PPIase"/>
</dbReference>
<dbReference type="EC" id="5.2.1.8" evidence="2 5"/>
<evidence type="ECO:0000256" key="4">
    <source>
        <dbReference type="ARBA" id="ARBA00023235"/>
    </source>
</evidence>
<proteinExistence type="predicted"/>
<gene>
    <name evidence="7" type="ORF">PGLA1383_LOCUS17528</name>
    <name evidence="8" type="ORF">PGLA2088_LOCUS12334</name>
</gene>
<name>A0A813EIG4_POLGL</name>
<evidence type="ECO:0000256" key="1">
    <source>
        <dbReference type="ARBA" id="ARBA00000971"/>
    </source>
</evidence>
<keyword evidence="9" id="KW-1185">Reference proteome</keyword>
<evidence type="ECO:0000256" key="2">
    <source>
        <dbReference type="ARBA" id="ARBA00013194"/>
    </source>
</evidence>
<dbReference type="InterPro" id="IPR046357">
    <property type="entry name" value="PPIase_dom_sf"/>
</dbReference>
<dbReference type="Pfam" id="PF00254">
    <property type="entry name" value="FKBP_C"/>
    <property type="match status" value="2"/>
</dbReference>
<dbReference type="OrthoDB" id="1902587at2759"/>
<dbReference type="EMBL" id="CAJNNV010010855">
    <property type="protein sequence ID" value="CAE8599160.1"/>
    <property type="molecule type" value="Genomic_DNA"/>
</dbReference>
<sequence>MASSIAMASLTRRLGPRLGSPVARLSLPAGRLLRFEARRSLAFLRLPTADREPLSQPWQAATKRAAATAAGGLPASEGMMVQVEFKLTRSDTGELVDSSEGKGPLGFVCGGQQVLPGLDNGVKGMVVGETRDIKLDCEAGFGERDEEQTTTVPLEKLPKGVEVGSELEVQSPNGPMMAIVKGISETTATLDFNHPMAGMPLTMKVTLVSCSEAPSEPEIVVETLKEGDGVTFPKKGDRLTMHYTGTLASTGVKFDSSRDREAEPFAFQIGVGQVIQGWDFGVMKMSLGERAILRVPADLGYGSRGAGGVIPPDADLVFDVELLKIN</sequence>
<dbReference type="Gene3D" id="3.10.50.40">
    <property type="match status" value="2"/>
</dbReference>
<dbReference type="InterPro" id="IPR001179">
    <property type="entry name" value="PPIase_FKBP_dom"/>
</dbReference>
<comment type="catalytic activity">
    <reaction evidence="1 5">
        <text>[protein]-peptidylproline (omega=180) = [protein]-peptidylproline (omega=0)</text>
        <dbReference type="Rhea" id="RHEA:16237"/>
        <dbReference type="Rhea" id="RHEA-COMP:10747"/>
        <dbReference type="Rhea" id="RHEA-COMP:10748"/>
        <dbReference type="ChEBI" id="CHEBI:83833"/>
        <dbReference type="ChEBI" id="CHEBI:83834"/>
        <dbReference type="EC" id="5.2.1.8"/>
    </reaction>
</comment>
<evidence type="ECO:0000256" key="5">
    <source>
        <dbReference type="PROSITE-ProRule" id="PRU00277"/>
    </source>
</evidence>
<organism evidence="7 9">
    <name type="scientific">Polarella glacialis</name>
    <name type="common">Dinoflagellate</name>
    <dbReference type="NCBI Taxonomy" id="89957"/>
    <lineage>
        <taxon>Eukaryota</taxon>
        <taxon>Sar</taxon>
        <taxon>Alveolata</taxon>
        <taxon>Dinophyceae</taxon>
        <taxon>Suessiales</taxon>
        <taxon>Suessiaceae</taxon>
        <taxon>Polarella</taxon>
    </lineage>
</organism>
<comment type="caution">
    <text evidence="7">The sequence shown here is derived from an EMBL/GenBank/DDBJ whole genome shotgun (WGS) entry which is preliminary data.</text>
</comment>
<dbReference type="Proteomes" id="UP000626109">
    <property type="component" value="Unassembled WGS sequence"/>
</dbReference>